<dbReference type="EMBL" id="KU236025">
    <property type="protein sequence ID" value="AMR35670.1"/>
    <property type="molecule type" value="Genomic_DNA"/>
</dbReference>
<dbReference type="PANTHER" id="PTHR11435">
    <property type="entry name" value="NADH UBIQUINONE OXIDOREDUCTASE SUBUNIT ND6"/>
    <property type="match status" value="1"/>
</dbReference>
<evidence type="ECO:0000256" key="11">
    <source>
        <dbReference type="ARBA" id="ARBA00023027"/>
    </source>
</evidence>
<evidence type="ECO:0000256" key="14">
    <source>
        <dbReference type="ARBA" id="ARBA00049551"/>
    </source>
</evidence>
<evidence type="ECO:0000256" key="1">
    <source>
        <dbReference type="ARBA" id="ARBA00004225"/>
    </source>
</evidence>
<comment type="catalytic activity">
    <reaction evidence="14 15">
        <text>a ubiquinone + NADH + 5 H(+)(in) = a ubiquinol + NAD(+) + 4 H(+)(out)</text>
        <dbReference type="Rhea" id="RHEA:29091"/>
        <dbReference type="Rhea" id="RHEA-COMP:9565"/>
        <dbReference type="Rhea" id="RHEA-COMP:9566"/>
        <dbReference type="ChEBI" id="CHEBI:15378"/>
        <dbReference type="ChEBI" id="CHEBI:16389"/>
        <dbReference type="ChEBI" id="CHEBI:17976"/>
        <dbReference type="ChEBI" id="CHEBI:57540"/>
        <dbReference type="ChEBI" id="CHEBI:57945"/>
        <dbReference type="EC" id="7.1.1.2"/>
    </reaction>
</comment>
<keyword evidence="5 15" id="KW-0813">Transport</keyword>
<gene>
    <name evidence="16" type="primary">nad6</name>
</gene>
<sequence>MIQWILSTSMLIFGFIFMNMNHPLAMGLILLIQTLLTCLLTGMISKTFWFSYILFLVFLGGMLVLFIYVTSLASNEMFSFSSKLMISAIAIFCLSTMLMLIFNNNLLLTYFPNLEMNHISDLNSYMMENSLSLNKLYNYPTNLLTILLMNYLLVTLIAVVKITKLFKGPLRPTFN</sequence>
<evidence type="ECO:0000256" key="5">
    <source>
        <dbReference type="ARBA" id="ARBA00022448"/>
    </source>
</evidence>
<protein>
    <recommendedName>
        <fullName evidence="4 15">NADH-ubiquinone oxidoreductase chain 6</fullName>
        <ecNumber evidence="3 15">7.1.1.2</ecNumber>
    </recommendedName>
</protein>
<comment type="function">
    <text evidence="15">Core subunit of the mitochondrial membrane respiratory chain NADH dehydrogenase (Complex I) which catalyzes electron transfer from NADH through the respiratory chain, using ubiquinone as an electron acceptor. Essential for the catalytic activity and assembly of complex I.</text>
</comment>
<dbReference type="EC" id="7.1.1.2" evidence="3 15"/>
<evidence type="ECO:0000256" key="9">
    <source>
        <dbReference type="ARBA" id="ARBA00022982"/>
    </source>
</evidence>
<dbReference type="AlphaFoldDB" id="A0A142I0N8"/>
<keyword evidence="7 15" id="KW-0812">Transmembrane</keyword>
<evidence type="ECO:0000256" key="10">
    <source>
        <dbReference type="ARBA" id="ARBA00022989"/>
    </source>
</evidence>
<dbReference type="PANTHER" id="PTHR11435:SF1">
    <property type="entry name" value="NADH-UBIQUINONE OXIDOREDUCTASE CHAIN 6"/>
    <property type="match status" value="1"/>
</dbReference>
<evidence type="ECO:0000256" key="6">
    <source>
        <dbReference type="ARBA" id="ARBA00022660"/>
    </source>
</evidence>
<comment type="similarity">
    <text evidence="2 15">Belongs to the complex I subunit 6 family.</text>
</comment>
<reference evidence="16" key="1">
    <citation type="submission" date="2015-12" db="EMBL/GenBank/DDBJ databases">
        <authorList>
            <person name="Shamseldin A."/>
            <person name="Moawad H."/>
            <person name="Abd El-Rahim W.M."/>
            <person name="Sadowsky M.J."/>
        </authorList>
    </citation>
    <scope>NUCLEOTIDE SEQUENCE</scope>
</reference>
<evidence type="ECO:0000256" key="7">
    <source>
        <dbReference type="ARBA" id="ARBA00022692"/>
    </source>
</evidence>
<evidence type="ECO:0000256" key="2">
    <source>
        <dbReference type="ARBA" id="ARBA00005698"/>
    </source>
</evidence>
<organism evidence="16">
    <name type="scientific">Gasterophilus intestinalis</name>
    <name type="common">Horse bot fly</name>
    <name type="synonym">Oestrus intestinalis</name>
    <dbReference type="NCBI Taxonomy" id="84525"/>
    <lineage>
        <taxon>Eukaryota</taxon>
        <taxon>Metazoa</taxon>
        <taxon>Ecdysozoa</taxon>
        <taxon>Arthropoda</taxon>
        <taxon>Hexapoda</taxon>
        <taxon>Insecta</taxon>
        <taxon>Pterygota</taxon>
        <taxon>Neoptera</taxon>
        <taxon>Endopterygota</taxon>
        <taxon>Diptera</taxon>
        <taxon>Brachycera</taxon>
        <taxon>Muscomorpha</taxon>
        <taxon>Oestroidea</taxon>
        <taxon>Oestridae</taxon>
        <taxon>Gasterophilinae</taxon>
        <taxon>Gasterophilus</taxon>
    </lineage>
</organism>
<dbReference type="Pfam" id="PF00499">
    <property type="entry name" value="Oxidored_q3"/>
    <property type="match status" value="1"/>
</dbReference>
<keyword evidence="8 15" id="KW-1278">Translocase</keyword>
<evidence type="ECO:0000256" key="15">
    <source>
        <dbReference type="RuleBase" id="RU004430"/>
    </source>
</evidence>
<keyword evidence="13 15" id="KW-0472">Membrane</keyword>
<evidence type="ECO:0000256" key="3">
    <source>
        <dbReference type="ARBA" id="ARBA00012944"/>
    </source>
</evidence>
<evidence type="ECO:0000256" key="4">
    <source>
        <dbReference type="ARBA" id="ARBA00021095"/>
    </source>
</evidence>
<dbReference type="GO" id="GO:0031966">
    <property type="term" value="C:mitochondrial membrane"/>
    <property type="evidence" value="ECO:0007669"/>
    <property type="project" value="UniProtKB-SubCell"/>
</dbReference>
<feature type="transmembrane region" description="Helical" evidence="15">
    <location>
        <begin position="84"/>
        <end position="102"/>
    </location>
</feature>
<keyword evidence="12 15" id="KW-0496">Mitochondrion</keyword>
<feature type="transmembrane region" description="Helical" evidence="15">
    <location>
        <begin position="12"/>
        <end position="36"/>
    </location>
</feature>
<dbReference type="GO" id="GO:0008137">
    <property type="term" value="F:NADH dehydrogenase (ubiquinone) activity"/>
    <property type="evidence" value="ECO:0007669"/>
    <property type="project" value="UniProtKB-UniRule"/>
</dbReference>
<dbReference type="InterPro" id="IPR050269">
    <property type="entry name" value="ComplexI_Subunit6"/>
</dbReference>
<dbReference type="EMBL" id="KU236026">
    <property type="protein sequence ID" value="AMR35682.1"/>
    <property type="molecule type" value="Genomic_DNA"/>
</dbReference>
<dbReference type="InterPro" id="IPR001457">
    <property type="entry name" value="NADH_UbQ/plastoQ_OxRdtase_su6"/>
</dbReference>
<evidence type="ECO:0000256" key="8">
    <source>
        <dbReference type="ARBA" id="ARBA00022967"/>
    </source>
</evidence>
<evidence type="ECO:0000256" key="13">
    <source>
        <dbReference type="ARBA" id="ARBA00023136"/>
    </source>
</evidence>
<proteinExistence type="inferred from homology"/>
<comment type="subcellular location">
    <subcellularLocation>
        <location evidence="1 15">Mitochondrion membrane</location>
        <topology evidence="1 15">Multi-pass membrane protein</topology>
    </subcellularLocation>
</comment>
<keyword evidence="6 15" id="KW-0679">Respiratory chain</keyword>
<geneLocation type="mitochondrion" evidence="16"/>
<keyword evidence="10 15" id="KW-1133">Transmembrane helix</keyword>
<evidence type="ECO:0000256" key="12">
    <source>
        <dbReference type="ARBA" id="ARBA00023128"/>
    </source>
</evidence>
<name>A0A142I0N8_GASIN</name>
<keyword evidence="15" id="KW-0830">Ubiquinone</keyword>
<reference evidence="16" key="2">
    <citation type="journal article" date="2016" name="Parasitol. Res.">
        <title>The complete mitochondrial genome of Gasterophilus intestinalis, the first representative of the family Gasterophilidae.</title>
        <authorList>
            <person name="Gao D.Z."/>
            <person name="Liu G.H."/>
            <person name="Song H.Q."/>
            <person name="Wang G.L."/>
            <person name="Wang C.R."/>
            <person name="Zhu X.Q."/>
        </authorList>
    </citation>
    <scope>NUCLEOTIDE SEQUENCE</scope>
</reference>
<keyword evidence="11 15" id="KW-0520">NAD</keyword>
<keyword evidence="9 15" id="KW-0249">Electron transport</keyword>
<evidence type="ECO:0000313" key="16">
    <source>
        <dbReference type="EMBL" id="AMR35670.1"/>
    </source>
</evidence>
<accession>A0A142I0N8</accession>
<feature type="transmembrane region" description="Helical" evidence="15">
    <location>
        <begin position="48"/>
        <end position="72"/>
    </location>
</feature>
<feature type="transmembrane region" description="Helical" evidence="15">
    <location>
        <begin position="143"/>
        <end position="162"/>
    </location>
</feature>